<dbReference type="InterPro" id="IPR016197">
    <property type="entry name" value="Chromo-like_dom_sf"/>
</dbReference>
<dbReference type="OrthoDB" id="167344at2759"/>
<keyword evidence="3" id="KW-1185">Reference proteome</keyword>
<reference evidence="2 3" key="1">
    <citation type="journal article" date="2017" name="Genome Biol. Evol.">
        <title>Phytophthora megakarya and P. palmivora, closely related causal agents of cacao black pod rot, underwent increases in genome sizes and gene numbers by different mechanisms.</title>
        <authorList>
            <person name="Ali S.S."/>
            <person name="Shao J."/>
            <person name="Lary D.J."/>
            <person name="Kronmiller B."/>
            <person name="Shen D."/>
            <person name="Strem M.D."/>
            <person name="Amoako-Attah I."/>
            <person name="Akrofi A.Y."/>
            <person name="Begoude B.A."/>
            <person name="Ten Hoopen G.M."/>
            <person name="Coulibaly K."/>
            <person name="Kebe B.I."/>
            <person name="Melnick R.L."/>
            <person name="Guiltinan M.J."/>
            <person name="Tyler B.M."/>
            <person name="Meinhardt L.W."/>
            <person name="Bailey B.A."/>
        </authorList>
    </citation>
    <scope>NUCLEOTIDE SEQUENCE [LARGE SCALE GENOMIC DNA]</scope>
    <source>
        <strain evidence="3">sbr112.9</strain>
    </source>
</reference>
<feature type="compositionally biased region" description="Polar residues" evidence="1">
    <location>
        <begin position="157"/>
        <end position="174"/>
    </location>
</feature>
<name>A0A2P4YNU7_9STRA</name>
<organism evidence="2 3">
    <name type="scientific">Phytophthora palmivora</name>
    <dbReference type="NCBI Taxonomy" id="4796"/>
    <lineage>
        <taxon>Eukaryota</taxon>
        <taxon>Sar</taxon>
        <taxon>Stramenopiles</taxon>
        <taxon>Oomycota</taxon>
        <taxon>Peronosporomycetes</taxon>
        <taxon>Peronosporales</taxon>
        <taxon>Peronosporaceae</taxon>
        <taxon>Phytophthora</taxon>
    </lineage>
</organism>
<evidence type="ECO:0000313" key="3">
    <source>
        <dbReference type="Proteomes" id="UP000237271"/>
    </source>
</evidence>
<dbReference type="SUPFAM" id="SSF54160">
    <property type="entry name" value="Chromo domain-like"/>
    <property type="match status" value="1"/>
</dbReference>
<dbReference type="EMBL" id="NCKW01001471">
    <property type="protein sequence ID" value="POM79482.1"/>
    <property type="molecule type" value="Genomic_DNA"/>
</dbReference>
<accession>A0A2P4YNU7</accession>
<feature type="region of interest" description="Disordered" evidence="1">
    <location>
        <begin position="149"/>
        <end position="174"/>
    </location>
</feature>
<comment type="caution">
    <text evidence="2">The sequence shown here is derived from an EMBL/GenBank/DDBJ whole genome shotgun (WGS) entry which is preliminary data.</text>
</comment>
<gene>
    <name evidence="2" type="ORF">PHPALM_2838</name>
</gene>
<proteinExistence type="predicted"/>
<protein>
    <submittedName>
        <fullName evidence="2">Uncharacterized protein</fullName>
    </submittedName>
</protein>
<evidence type="ECO:0000313" key="2">
    <source>
        <dbReference type="EMBL" id="POM79482.1"/>
    </source>
</evidence>
<dbReference type="AlphaFoldDB" id="A0A2P4YNU7"/>
<evidence type="ECO:0000256" key="1">
    <source>
        <dbReference type="SAM" id="MobiDB-lite"/>
    </source>
</evidence>
<sequence length="250" mass="28150">MHSAVKDQRLKQRLLNKKRERGENLVNFTVGDFVLRSRVDEKHGNKLQVTWIDVHASRLKMYADDSLDVTDELLEHISAQGIVLAVDKLKSHRWNAAINDYEIEVSWKGLQPIEDSHEPLADLANEIHTLVDKYVHQANDQGLAVHWKKTRPGGRQNEASATSTASIQENQDTSGVQVNTGKALFKGLKFSRAPWPNNDIGLQVVQEDISGVEVNTDAALCESQLDSSKSWPMKINKSTWGRPRLDRQGL</sequence>
<dbReference type="Proteomes" id="UP000237271">
    <property type="component" value="Unassembled WGS sequence"/>
</dbReference>